<gene>
    <name evidence="3" type="ORF">Q8A49_17370</name>
</gene>
<comment type="caution">
    <text evidence="3">The sequence shown here is derived from an EMBL/GenBank/DDBJ whole genome shotgun (WGS) entry which is preliminary data.</text>
</comment>
<dbReference type="PROSITE" id="PS50943">
    <property type="entry name" value="HTH_CROC1"/>
    <property type="match status" value="1"/>
</dbReference>
<evidence type="ECO:0000313" key="4">
    <source>
        <dbReference type="Proteomes" id="UP001348641"/>
    </source>
</evidence>
<dbReference type="InterPro" id="IPR010982">
    <property type="entry name" value="Lambda_DNA-bd_dom_sf"/>
</dbReference>
<dbReference type="SUPFAM" id="SSF47413">
    <property type="entry name" value="lambda repressor-like DNA-binding domains"/>
    <property type="match status" value="1"/>
</dbReference>
<name>A0ABU7KSJ8_9ACTN</name>
<proteinExistence type="predicted"/>
<organism evidence="3 4">
    <name type="scientific">Nocardiopsis tropica</name>
    <dbReference type="NCBI Taxonomy" id="109330"/>
    <lineage>
        <taxon>Bacteria</taxon>
        <taxon>Bacillati</taxon>
        <taxon>Actinomycetota</taxon>
        <taxon>Actinomycetes</taxon>
        <taxon>Streptosporangiales</taxon>
        <taxon>Nocardiopsidaceae</taxon>
        <taxon>Nocardiopsis</taxon>
    </lineage>
</organism>
<dbReference type="SMART" id="SM00530">
    <property type="entry name" value="HTH_XRE"/>
    <property type="match status" value="1"/>
</dbReference>
<evidence type="ECO:0000256" key="1">
    <source>
        <dbReference type="SAM" id="MobiDB-lite"/>
    </source>
</evidence>
<feature type="domain" description="HTH cro/C1-type" evidence="2">
    <location>
        <begin position="47"/>
        <end position="102"/>
    </location>
</feature>
<evidence type="ECO:0000313" key="3">
    <source>
        <dbReference type="EMBL" id="MEE2052273.1"/>
    </source>
</evidence>
<feature type="region of interest" description="Disordered" evidence="1">
    <location>
        <begin position="109"/>
        <end position="130"/>
    </location>
</feature>
<protein>
    <submittedName>
        <fullName evidence="3">Helix-turn-helix domain-containing protein</fullName>
    </submittedName>
</protein>
<dbReference type="Pfam" id="PF13560">
    <property type="entry name" value="HTH_31"/>
    <property type="match status" value="1"/>
</dbReference>
<dbReference type="RefSeq" id="WP_330159312.1">
    <property type="nucleotide sequence ID" value="NZ_JAUUCC010000043.1"/>
</dbReference>
<dbReference type="CDD" id="cd00093">
    <property type="entry name" value="HTH_XRE"/>
    <property type="match status" value="1"/>
</dbReference>
<evidence type="ECO:0000259" key="2">
    <source>
        <dbReference type="PROSITE" id="PS50943"/>
    </source>
</evidence>
<dbReference type="EMBL" id="JAUUCC010000043">
    <property type="protein sequence ID" value="MEE2052273.1"/>
    <property type="molecule type" value="Genomic_DNA"/>
</dbReference>
<accession>A0ABU7KSJ8</accession>
<sequence length="1111" mass="119943">MAVDDQLDKDEQRRTDMAVTVGVGVGQADTCEQPAPQDARAQLGDRLDAARLKARLSKSQLAARAALSRTTVTAALNNTGAIPSKETVTALARALGLDNASLLALRERASGGKPVSGRRAGQDPAPGPSVVHTVQGDVSGTVIMAGGEVTLTSHPRPEHTPIADHAVGVDHLSPAQLQVHAAVLPAPDPGGYPFLTPYLPRPHDARLCESLEPALGGETSVLVMLTGGSSTGKTRALYEALHALAPRRRLLRPATANDLLRLLADAQVDDQVVLWLNEAQRFFYGTSAAEAAAALHQLLHQRTGIVAVGTLWTSPYWEELTRFGTSADPHAQVRELLTDPATTHIPVPGHLSTHEQDQWEELATARGDRRMRDALHAGTADRGRVVQHLSGGPALLAAYDQGPGHTFTAVEHALLTAAIDARRLGHRAPLPAALLAQAADADLDPRERPADPDWAQKALAALCTGRRPGGGRTDIRHTLTALHPHVSRAGVEAGYEPADYLDQHLRRRRADQLGSPALWQALLDHAQDPENLNSLAQAAENRGLFQHAVRLYRKAFLAHRTSTPWHLLLFLFSSTRTGLRGDHWVAERVDLASPKTVARLLKELRLKTPGHACVTLLNRNPAAHTDLTDPHGVADLLHELHLAGQGQAVTTLANRAATHTDLADPCGIAYLIRRLHLAGQKQAVTTLANRAATHTDLADPCGIAYLIRRLHLAGQKQAVTTLANRAATHTDLTDPSGITQLIAALFLADQGQALATLLKRNPGAHVDLTHPGSIAQLLQKLRLAGQEHAITTLANRAAKHSNLAIPIDVAQLLGELHKANELQAVKTLFDRLGNTDQIDFAEVLRALRTSGYQQVISALTIYVYNHTLHNPPSRISDLLREFYLADQEQAVKTLSSQVASYISLTNPYEVTHLLRVLRKTRQEQILATVLSRDPVSHTDLTHPDGIARLLEELHEAGQEQAVTTLANRAATHTDLTHPDGIARLLEELHEAGQEQAVTTLANRAATHTDLTHPDGIARLLEELHLLGQEQALATVLGRNPAHQADPTDLGGIAPLLGVLRRIGQEQAASMWELRVLNAGGLPALVVRSRMPYGRELDGSPAQPWSWDELDL</sequence>
<dbReference type="Gene3D" id="1.10.260.40">
    <property type="entry name" value="lambda repressor-like DNA-binding domains"/>
    <property type="match status" value="1"/>
</dbReference>
<dbReference type="Proteomes" id="UP001348641">
    <property type="component" value="Unassembled WGS sequence"/>
</dbReference>
<dbReference type="InterPro" id="IPR001387">
    <property type="entry name" value="Cro/C1-type_HTH"/>
</dbReference>
<reference evidence="3 4" key="1">
    <citation type="submission" date="2023-07" db="EMBL/GenBank/DDBJ databases">
        <authorList>
            <person name="Girao M."/>
            <person name="Carvalho M.F."/>
        </authorList>
    </citation>
    <scope>NUCLEOTIDE SEQUENCE [LARGE SCALE GENOMIC DNA]</scope>
    <source>
        <strain evidence="3 4">66/93</strain>
    </source>
</reference>